<reference evidence="1 2" key="1">
    <citation type="journal article" date="2018" name="Mol. Biol. Evol.">
        <title>Broad Genomic Sampling Reveals a Smut Pathogenic Ancestry of the Fungal Clade Ustilaginomycotina.</title>
        <authorList>
            <person name="Kijpornyongpan T."/>
            <person name="Mondo S.J."/>
            <person name="Barry K."/>
            <person name="Sandor L."/>
            <person name="Lee J."/>
            <person name="Lipzen A."/>
            <person name="Pangilinan J."/>
            <person name="LaButti K."/>
            <person name="Hainaut M."/>
            <person name="Henrissat B."/>
            <person name="Grigoriev I.V."/>
            <person name="Spatafora J.W."/>
            <person name="Aime M.C."/>
        </authorList>
    </citation>
    <scope>NUCLEOTIDE SEQUENCE [LARGE SCALE GENOMIC DNA]</scope>
    <source>
        <strain evidence="1 2">SA 807</strain>
    </source>
</reference>
<keyword evidence="2" id="KW-1185">Reference proteome</keyword>
<protein>
    <submittedName>
        <fullName evidence="1">Uncharacterized protein</fullName>
    </submittedName>
</protein>
<sequence>MGLKSNRSTTPLLSGQTENHEGGDLDRKQHKASRRLVIPEEIQDYGLPDDDDEDLEPSGGTSSFFSLNLFEPETSPTKHGKGKKRARNEDHLREDDPGAWSTRQASSWWDGARLRRGTDSLTGEQRGSILRRSFRTVESVYSLSHPQEVVQASSSSSSPMTSAKHLISTFSTSPYQCQGNNPDRILDLLLSEYEDSLLARCPPPELGFEVEISLGSASDHLEGEEEEGVWGSPVERTTSNSASGGGGGSVEVVRIVVPIKMEGKWCEGKRLLTRPLALCDDVPCSRGSRGPNPILEHLEQRRRRAGGDQRLEEGSNGSGGVSRSRLDRDLPRQQVLDPVTQTVTKASRSSVRIWRERRREGLVPPWFPLYHNVTAATHEPEDESTLPVHDSRRSTEERGHSDDDRRNLDQTKGEDGDDDDNPDSDLDLNLIFSKNQDLSSFSSPAFRGVQRSLRRFANDRSFDKTLVIRRHFFPGRWSEPSRWTEFEPRLSEMVRESIRSDRKGRSFGGRKWEGFKVLGVRNLDREEEDRILTIQIVWKPLLPIYWIVSRTSPALIKMVERLEIVPRPTLLMINLTFLSLTLILLLLLLPPLDGFLLLASFFFPPAIFNLGLSILGSAGLKRLGRFLWGSRIYDEVGLVASWSS</sequence>
<dbReference type="Proteomes" id="UP000245626">
    <property type="component" value="Unassembled WGS sequence"/>
</dbReference>
<evidence type="ECO:0000313" key="2">
    <source>
        <dbReference type="Proteomes" id="UP000245626"/>
    </source>
</evidence>
<organism evidence="1 2">
    <name type="scientific">Violaceomyces palustris</name>
    <dbReference type="NCBI Taxonomy" id="1673888"/>
    <lineage>
        <taxon>Eukaryota</taxon>
        <taxon>Fungi</taxon>
        <taxon>Dikarya</taxon>
        <taxon>Basidiomycota</taxon>
        <taxon>Ustilaginomycotina</taxon>
        <taxon>Ustilaginomycetes</taxon>
        <taxon>Violaceomycetales</taxon>
        <taxon>Violaceomycetaceae</taxon>
        <taxon>Violaceomyces</taxon>
    </lineage>
</organism>
<evidence type="ECO:0000313" key="1">
    <source>
        <dbReference type="EMBL" id="PWN49064.1"/>
    </source>
</evidence>
<proteinExistence type="predicted"/>
<dbReference type="EMBL" id="KZ820102">
    <property type="protein sequence ID" value="PWN49064.1"/>
    <property type="molecule type" value="Genomic_DNA"/>
</dbReference>
<gene>
    <name evidence="1" type="ORF">IE53DRAFT_363429</name>
</gene>
<name>A0ACD0NTB8_9BASI</name>
<accession>A0ACD0NTB8</accession>